<reference evidence="12" key="1">
    <citation type="journal article" date="2011" name="Genome Biol.">
        <title>Comparative genomics of the social amoebae Dictyostelium discoideum and Dictyostelium purpureum.</title>
        <authorList>
            <consortium name="US DOE Joint Genome Institute (JGI-PGF)"/>
            <person name="Sucgang R."/>
            <person name="Kuo A."/>
            <person name="Tian X."/>
            <person name="Salerno W."/>
            <person name="Parikh A."/>
            <person name="Feasley C.L."/>
            <person name="Dalin E."/>
            <person name="Tu H."/>
            <person name="Huang E."/>
            <person name="Barry K."/>
            <person name="Lindquist E."/>
            <person name="Shapiro H."/>
            <person name="Bruce D."/>
            <person name="Schmutz J."/>
            <person name="Salamov A."/>
            <person name="Fey P."/>
            <person name="Gaudet P."/>
            <person name="Anjard C."/>
            <person name="Babu M.M."/>
            <person name="Basu S."/>
            <person name="Bushmanova Y."/>
            <person name="van der Wel H."/>
            <person name="Katoh-Kurasawa M."/>
            <person name="Dinh C."/>
            <person name="Coutinho P.M."/>
            <person name="Saito T."/>
            <person name="Elias M."/>
            <person name="Schaap P."/>
            <person name="Kay R.R."/>
            <person name="Henrissat B."/>
            <person name="Eichinger L."/>
            <person name="Rivero F."/>
            <person name="Putnam N.H."/>
            <person name="West C.M."/>
            <person name="Loomis W.F."/>
            <person name="Chisholm R.L."/>
            <person name="Shaulsky G."/>
            <person name="Strassmann J.E."/>
            <person name="Queller D.C."/>
            <person name="Kuspa A."/>
            <person name="Grigoriev I.V."/>
        </authorList>
    </citation>
    <scope>NUCLEOTIDE SEQUENCE [LARGE SCALE GENOMIC DNA]</scope>
    <source>
        <strain evidence="12">QSDP1</strain>
    </source>
</reference>
<dbReference type="GO" id="GO:0006886">
    <property type="term" value="P:intracellular protein transport"/>
    <property type="evidence" value="ECO:0000318"/>
    <property type="project" value="GO_Central"/>
</dbReference>
<dbReference type="RefSeq" id="XP_003293116.1">
    <property type="nucleotide sequence ID" value="XM_003293068.1"/>
</dbReference>
<comment type="function">
    <text evidence="6">Acts as a GTPase-activating protein for RAB35. Together with RAB35 may be involved in regulation of insulin-induced glucose transporter SLC2A4/GLUT4 translocation to the plasma membrane in adipocytes.</text>
</comment>
<evidence type="ECO:0000256" key="2">
    <source>
        <dbReference type="ARBA" id="ARBA00004496"/>
    </source>
</evidence>
<evidence type="ECO:0000259" key="10">
    <source>
        <dbReference type="PROSITE" id="PS50086"/>
    </source>
</evidence>
<sequence length="472" mass="54682">MSSIPSFNERVHYYKEAIKPDSIDISIIQHLAEQGIPESHGLRSCYWKILLRYLPVNRTIWDSFLEKSRKSYQDFINELMIDPWKNQTPPSKEELDHPLSTQTDSKWNEYWKDQNILIDIEKDVRRTFPSMHFFNYQDEDGKSIHYEALRRILFIYAKLNPGIKYVQGMNEILGHVYYIFATDPNKEWQANAEADSFYCFTNLMSEIRDNFCKTLDRSDVGIISSIKKLNGILKKNDFELWNDLEEKKINPQFYSFRWITLLLSQEFELPDVLRLWDALFADQDRFDLLYYFCCAMLICVRDQLITSTFADSLKLLQSYPNTIDFHTIYSTALSLKNKTFKLNKENVLESGQSYAIKFFNPFSLGNHSTSPNSNSGRNSPVVNSNETLNNESNNNNFNSTASNLLNKLKSSSSASSSPASPPVLQSTINHSPNIHNNNNDNNNNNNNNNNSNNNSNSSTPIIKGFFSKYFES</sequence>
<dbReference type="SMART" id="SM00164">
    <property type="entry name" value="TBC"/>
    <property type="match status" value="1"/>
</dbReference>
<comment type="subunit">
    <text evidence="7">Interacts with RAB1A and RAB10; in a GTP-dependent manner.</text>
</comment>
<evidence type="ECO:0000256" key="4">
    <source>
        <dbReference type="ARBA" id="ARBA00022490"/>
    </source>
</evidence>
<evidence type="ECO:0000256" key="7">
    <source>
        <dbReference type="ARBA" id="ARBA00064536"/>
    </source>
</evidence>
<keyword evidence="12" id="KW-1185">Reference proteome</keyword>
<evidence type="ECO:0000313" key="11">
    <source>
        <dbReference type="EMBL" id="EGC30346.1"/>
    </source>
</evidence>
<keyword evidence="4" id="KW-0963">Cytoplasm</keyword>
<dbReference type="InParanoid" id="F1A0C5"/>
<dbReference type="PANTHER" id="PTHR22957:SF27">
    <property type="entry name" value="TBC1 DOMAIN FAMILY MEMBER 13"/>
    <property type="match status" value="1"/>
</dbReference>
<dbReference type="Proteomes" id="UP000001064">
    <property type="component" value="Unassembled WGS sequence"/>
</dbReference>
<dbReference type="OMA" id="FHTIYST"/>
<evidence type="ECO:0000256" key="9">
    <source>
        <dbReference type="SAM" id="MobiDB-lite"/>
    </source>
</evidence>
<dbReference type="Gene3D" id="1.10.472.80">
    <property type="entry name" value="Ypt/Rab-GAP domain of gyp1p, domain 3"/>
    <property type="match status" value="1"/>
</dbReference>
<feature type="compositionally biased region" description="Polar residues" evidence="9">
    <location>
        <begin position="423"/>
        <end position="435"/>
    </location>
</feature>
<evidence type="ECO:0000256" key="1">
    <source>
        <dbReference type="ARBA" id="ARBA00004370"/>
    </source>
</evidence>
<dbReference type="AlphaFoldDB" id="F1A0C5"/>
<dbReference type="KEGG" id="dpp:DICPUDRAFT_41569"/>
<dbReference type="Pfam" id="PF00566">
    <property type="entry name" value="RabGAP-TBC"/>
    <property type="match status" value="1"/>
</dbReference>
<feature type="domain" description="Rab-GAP TBC" evidence="10">
    <location>
        <begin position="37"/>
        <end position="283"/>
    </location>
</feature>
<dbReference type="InterPro" id="IPR035969">
    <property type="entry name" value="Rab-GAP_TBC_sf"/>
</dbReference>
<feature type="region of interest" description="Disordered" evidence="9">
    <location>
        <begin position="369"/>
        <end position="461"/>
    </location>
</feature>
<dbReference type="FunCoup" id="F1A0C5">
    <property type="interactions" value="81"/>
</dbReference>
<evidence type="ECO:0000256" key="5">
    <source>
        <dbReference type="ARBA" id="ARBA00023136"/>
    </source>
</evidence>
<dbReference type="STRING" id="5786.F1A0C5"/>
<comment type="subcellular location">
    <subcellularLocation>
        <location evidence="2">Cytoplasm</location>
    </subcellularLocation>
    <subcellularLocation>
        <location evidence="1">Membrane</location>
    </subcellularLocation>
</comment>
<dbReference type="OrthoDB" id="10263206at2759"/>
<dbReference type="InterPro" id="IPR000195">
    <property type="entry name" value="Rab-GAP-TBC_dom"/>
</dbReference>
<dbReference type="EMBL" id="GL871336">
    <property type="protein sequence ID" value="EGC30346.1"/>
    <property type="molecule type" value="Genomic_DNA"/>
</dbReference>
<dbReference type="PANTHER" id="PTHR22957">
    <property type="entry name" value="TBC1 DOMAIN FAMILY MEMBER GTPASE-ACTIVATING PROTEIN"/>
    <property type="match status" value="1"/>
</dbReference>
<dbReference type="SUPFAM" id="SSF47923">
    <property type="entry name" value="Ypt/Rab-GAP domain of gyp1p"/>
    <property type="match status" value="2"/>
</dbReference>
<dbReference type="GO" id="GO:0005096">
    <property type="term" value="F:GTPase activator activity"/>
    <property type="evidence" value="ECO:0000318"/>
    <property type="project" value="GO_Central"/>
</dbReference>
<dbReference type="GO" id="GO:0016020">
    <property type="term" value="C:membrane"/>
    <property type="evidence" value="ECO:0007669"/>
    <property type="project" value="UniProtKB-SubCell"/>
</dbReference>
<dbReference type="eggNOG" id="KOG4567">
    <property type="taxonomic scope" value="Eukaryota"/>
</dbReference>
<accession>F1A0C5</accession>
<name>F1A0C5_DICPU</name>
<dbReference type="Gene3D" id="1.10.8.270">
    <property type="entry name" value="putative rabgap domain of human tbc1 domain family member 14 like domains"/>
    <property type="match status" value="1"/>
</dbReference>
<evidence type="ECO:0000313" key="12">
    <source>
        <dbReference type="Proteomes" id="UP000001064"/>
    </source>
</evidence>
<dbReference type="VEuPathDB" id="AmoebaDB:DICPUDRAFT_41569"/>
<keyword evidence="3" id="KW-0343">GTPase activation</keyword>
<organism evidence="11 12">
    <name type="scientific">Dictyostelium purpureum</name>
    <name type="common">Slime mold</name>
    <dbReference type="NCBI Taxonomy" id="5786"/>
    <lineage>
        <taxon>Eukaryota</taxon>
        <taxon>Amoebozoa</taxon>
        <taxon>Evosea</taxon>
        <taxon>Eumycetozoa</taxon>
        <taxon>Dictyostelia</taxon>
        <taxon>Dictyosteliales</taxon>
        <taxon>Dictyosteliaceae</taxon>
        <taxon>Dictyostelium</taxon>
    </lineage>
</organism>
<dbReference type="PROSITE" id="PS50086">
    <property type="entry name" value="TBC_RABGAP"/>
    <property type="match status" value="1"/>
</dbReference>
<feature type="compositionally biased region" description="Low complexity" evidence="9">
    <location>
        <begin position="436"/>
        <end position="458"/>
    </location>
</feature>
<proteinExistence type="predicted"/>
<dbReference type="GeneID" id="10510672"/>
<evidence type="ECO:0000256" key="6">
    <source>
        <dbReference type="ARBA" id="ARBA00059763"/>
    </source>
</evidence>
<evidence type="ECO:0000256" key="3">
    <source>
        <dbReference type="ARBA" id="ARBA00022468"/>
    </source>
</evidence>
<dbReference type="FunFam" id="1.10.8.270:FF:000019">
    <property type="entry name" value="TBC1 domain family member 13"/>
    <property type="match status" value="1"/>
</dbReference>
<feature type="compositionally biased region" description="Polar residues" evidence="9">
    <location>
        <begin position="369"/>
        <end position="382"/>
    </location>
</feature>
<evidence type="ECO:0000256" key="8">
    <source>
        <dbReference type="ARBA" id="ARBA00067477"/>
    </source>
</evidence>
<feature type="compositionally biased region" description="Low complexity" evidence="9">
    <location>
        <begin position="383"/>
        <end position="418"/>
    </location>
</feature>
<gene>
    <name evidence="11" type="ORF">DICPUDRAFT_41569</name>
</gene>
<dbReference type="GO" id="GO:0005737">
    <property type="term" value="C:cytoplasm"/>
    <property type="evidence" value="ECO:0000318"/>
    <property type="project" value="GO_Central"/>
</dbReference>
<protein>
    <recommendedName>
        <fullName evidence="8">TBC1 domain family member 13</fullName>
    </recommendedName>
</protein>
<keyword evidence="5" id="KW-0472">Membrane</keyword>
<dbReference type="FunFam" id="1.10.472.80:FF:000009">
    <property type="entry name" value="TBC1 domain family member 13"/>
    <property type="match status" value="1"/>
</dbReference>